<protein>
    <submittedName>
        <fullName evidence="1">Uncharacterized protein</fullName>
    </submittedName>
</protein>
<accession>A0ACC2W0A0</accession>
<dbReference type="EMBL" id="JASBWT010000005">
    <property type="protein sequence ID" value="KAJ9104669.1"/>
    <property type="molecule type" value="Genomic_DNA"/>
</dbReference>
<reference evidence="1" key="1">
    <citation type="submission" date="2023-04" db="EMBL/GenBank/DDBJ databases">
        <title>Draft Genome sequencing of Naganishia species isolated from polar environments using Oxford Nanopore Technology.</title>
        <authorList>
            <person name="Leo P."/>
            <person name="Venkateswaran K."/>
        </authorList>
    </citation>
    <scope>NUCLEOTIDE SEQUENCE</scope>
    <source>
        <strain evidence="1">MNA-CCFEE 5423</strain>
    </source>
</reference>
<sequence>MLPTSCLVAILAALSVSSALTIPQPPKHHPAAAAAAAFHEIDVNPHPALRLSNSPSAFSEYEVLENSFAPEILAEMEAHMKDYKGWDLDEMRLISIQRPGETEEELKWVTEYDKIILKTKGFKFMDITDAPTLGMANMLSPGGGAKKLYTYPQPSSNSSTHAYTTSHLYPKLSTDIMKANLIKFSGFRTRYYRSETGKQSQQWLLSKIKEYAQVNPHITIKEHPHSWGQNSIVAHIPSAHEIKYKSSKNKDGEKTKHEKDSVVIIDPTLWLQDIALTHQVLCALKADDDGSGTTSILDAFRVLAASSYKPTNSAVEFHWYSAEEGGLLGSQAVAKVYEEDKVDVKGMIQMDMTAWVKKDTKEVIGVITDFVDPALTKFIAAAVHEYCKTTTTT</sequence>
<keyword evidence="2" id="KW-1185">Reference proteome</keyword>
<evidence type="ECO:0000313" key="1">
    <source>
        <dbReference type="EMBL" id="KAJ9104669.1"/>
    </source>
</evidence>
<comment type="caution">
    <text evidence="1">The sequence shown here is derived from an EMBL/GenBank/DDBJ whole genome shotgun (WGS) entry which is preliminary data.</text>
</comment>
<name>A0ACC2W0A0_9TREE</name>
<dbReference type="Proteomes" id="UP001227268">
    <property type="component" value="Unassembled WGS sequence"/>
</dbReference>
<gene>
    <name evidence="1" type="ORF">QFC21_002167</name>
</gene>
<organism evidence="1 2">
    <name type="scientific">Naganishia friedmannii</name>
    <dbReference type="NCBI Taxonomy" id="89922"/>
    <lineage>
        <taxon>Eukaryota</taxon>
        <taxon>Fungi</taxon>
        <taxon>Dikarya</taxon>
        <taxon>Basidiomycota</taxon>
        <taxon>Agaricomycotina</taxon>
        <taxon>Tremellomycetes</taxon>
        <taxon>Filobasidiales</taxon>
        <taxon>Filobasidiaceae</taxon>
        <taxon>Naganishia</taxon>
    </lineage>
</organism>
<proteinExistence type="predicted"/>
<evidence type="ECO:0000313" key="2">
    <source>
        <dbReference type="Proteomes" id="UP001227268"/>
    </source>
</evidence>